<dbReference type="EMBL" id="JJMU01000002">
    <property type="protein sequence ID" value="KGE16070.1"/>
    <property type="molecule type" value="Genomic_DNA"/>
</dbReference>
<name>A0A0B8TCE9_9SPHI</name>
<evidence type="ECO:0000313" key="2">
    <source>
        <dbReference type="Proteomes" id="UP000031802"/>
    </source>
</evidence>
<dbReference type="Proteomes" id="UP000031802">
    <property type="component" value="Unassembled WGS sequence"/>
</dbReference>
<organism evidence="1 2">
    <name type="scientific">Sphingobacterium deserti</name>
    <dbReference type="NCBI Taxonomy" id="1229276"/>
    <lineage>
        <taxon>Bacteria</taxon>
        <taxon>Pseudomonadati</taxon>
        <taxon>Bacteroidota</taxon>
        <taxon>Sphingobacteriia</taxon>
        <taxon>Sphingobacteriales</taxon>
        <taxon>Sphingobacteriaceae</taxon>
        <taxon>Sphingobacterium</taxon>
    </lineage>
</organism>
<dbReference type="STRING" id="1229276.DI53_0185"/>
<comment type="caution">
    <text evidence="1">The sequence shown here is derived from an EMBL/GenBank/DDBJ whole genome shotgun (WGS) entry which is preliminary data.</text>
</comment>
<dbReference type="OrthoDB" id="9965974at2"/>
<dbReference type="RefSeq" id="WP_037494317.1">
    <property type="nucleotide sequence ID" value="NZ_JJMU01000002.1"/>
</dbReference>
<dbReference type="PATRIC" id="fig|1229276.3.peg.190"/>
<dbReference type="AlphaFoldDB" id="A0A0B8TCE9"/>
<protein>
    <submittedName>
        <fullName evidence="1">Uncharacterized protein</fullName>
    </submittedName>
</protein>
<evidence type="ECO:0000313" key="1">
    <source>
        <dbReference type="EMBL" id="KGE16070.1"/>
    </source>
</evidence>
<sequence length="324" mass="38581">MINSIFIGKSRQKHLKIDKQILARYYPSLQFETVDNLITYLDYEDSVSKKKYEYHKFDLIEEDVLRKLDTLFYMVFLKTQFEYENDFLFGMRSIVPKNDFDYNEKSILESKIFFIQHAKEFHVRLLELFLWRNSDLSNVSMTLIKNNSSDLKMPKLKIARFALEKRIIDNEIYIHLTEYLNSPYANAQYFLGKIDEIKPEDIEHHLTQLEAMLDTTNSLLADFKQKSIEENNRKKKVKSDTRAFNIYRGRSAKLAFQRHVYDFVKEYFEGEGLKFENSTRKSATNARYGKLFTYQMLAQLGFIDSKVINRHKTIATRESYIANL</sequence>
<keyword evidence="2" id="KW-1185">Reference proteome</keyword>
<proteinExistence type="predicted"/>
<reference evidence="1 2" key="2">
    <citation type="journal article" date="2015" name="PLoS ONE">
        <title>Whole-Genome Optical Mapping and Finished Genome Sequence of Sphingobacterium deserti sp. nov., a New Species Isolated from the Western Desert of China.</title>
        <authorList>
            <person name="Teng C."/>
            <person name="Zhou Z."/>
            <person name="Molnar I."/>
            <person name="Li X."/>
            <person name="Tang R."/>
            <person name="Chen M."/>
            <person name="Wang L."/>
            <person name="Su S."/>
            <person name="Zhang W."/>
            <person name="Lin M."/>
        </authorList>
    </citation>
    <scope>NUCLEOTIDE SEQUENCE [LARGE SCALE GENOMIC DNA]</scope>
    <source>
        <strain evidence="2">ACCC05744</strain>
    </source>
</reference>
<gene>
    <name evidence="1" type="ORF">DI53_0185</name>
</gene>
<reference evidence="2" key="1">
    <citation type="submission" date="2014-04" db="EMBL/GenBank/DDBJ databases">
        <title>Whole-Genome optical mapping and complete genome sequence of Sphingobacterium deserti sp. nov., a new spaces isolated from desert in the west of China.</title>
        <authorList>
            <person name="Teng C."/>
            <person name="Zhou Z."/>
            <person name="Li X."/>
            <person name="Chen M."/>
            <person name="Lin M."/>
            <person name="Wang L."/>
            <person name="Su S."/>
            <person name="Zhang C."/>
            <person name="Zhang W."/>
        </authorList>
    </citation>
    <scope>NUCLEOTIDE SEQUENCE [LARGE SCALE GENOMIC DNA]</scope>
    <source>
        <strain evidence="2">ACCC05744</strain>
    </source>
</reference>
<accession>A0A0B8TCE9</accession>